<proteinExistence type="predicted"/>
<protein>
    <submittedName>
        <fullName evidence="2">Uncharacterized protein</fullName>
    </submittedName>
</protein>
<feature type="compositionally biased region" description="Low complexity" evidence="1">
    <location>
        <begin position="168"/>
        <end position="188"/>
    </location>
</feature>
<evidence type="ECO:0000313" key="2">
    <source>
        <dbReference type="EMBL" id="OSY37457.1"/>
    </source>
</evidence>
<feature type="region of interest" description="Disordered" evidence="1">
    <location>
        <begin position="164"/>
        <end position="188"/>
    </location>
</feature>
<dbReference type="Proteomes" id="UP000194360">
    <property type="component" value="Unassembled WGS sequence"/>
</dbReference>
<accession>A0A1Y2MRV6</accession>
<keyword evidence="3" id="KW-1185">Reference proteome</keyword>
<dbReference type="AlphaFoldDB" id="A0A1Y2MRV6"/>
<gene>
    <name evidence="2" type="ORF">BG845_04760</name>
</gene>
<evidence type="ECO:0000313" key="3">
    <source>
        <dbReference type="Proteomes" id="UP000194360"/>
    </source>
</evidence>
<evidence type="ECO:0000256" key="1">
    <source>
        <dbReference type="SAM" id="MobiDB-lite"/>
    </source>
</evidence>
<organism evidence="2 3">
    <name type="scientific">Pseudonocardia autotrophica</name>
    <name type="common">Amycolata autotrophica</name>
    <name type="synonym">Nocardia autotrophica</name>
    <dbReference type="NCBI Taxonomy" id="2074"/>
    <lineage>
        <taxon>Bacteria</taxon>
        <taxon>Bacillati</taxon>
        <taxon>Actinomycetota</taxon>
        <taxon>Actinomycetes</taxon>
        <taxon>Pseudonocardiales</taxon>
        <taxon>Pseudonocardiaceae</taxon>
        <taxon>Pseudonocardia</taxon>
    </lineage>
</organism>
<name>A0A1Y2MRV6_PSEAH</name>
<comment type="caution">
    <text evidence="2">The sequence shown here is derived from an EMBL/GenBank/DDBJ whole genome shotgun (WGS) entry which is preliminary data.</text>
</comment>
<dbReference type="EMBL" id="MIGB01000030">
    <property type="protein sequence ID" value="OSY37457.1"/>
    <property type="molecule type" value="Genomic_DNA"/>
</dbReference>
<reference evidence="2 3" key="1">
    <citation type="submission" date="2016-09" db="EMBL/GenBank/DDBJ databases">
        <title>Pseudonocardia autotrophica DSM535, a candidate organism with high potential of specific P450 cytochromes.</title>
        <authorList>
            <person name="Grumaz C."/>
            <person name="Vainshtein Y."/>
            <person name="Kirstahler P."/>
            <person name="Sohn K."/>
        </authorList>
    </citation>
    <scope>NUCLEOTIDE SEQUENCE [LARGE SCALE GENOMIC DNA]</scope>
    <source>
        <strain evidence="2 3">DSM 535</strain>
    </source>
</reference>
<dbReference type="STRING" id="2074.BG845_04760"/>
<sequence>MTTTDDRCPGFGRVGARDSRRRRLTVAGVAGGVGATTVATALGAADRGVFVGRAVDVLVCRATGDSLIRAGRAAQLVAQVTGRRPVLAVTAADAHGPSRPVTARLRLLEPHAAAVVVLPYVRRWRELAAPLDEVRGLLATPRTELPRNLRRFAGALRDLRAAVDGRSPAAARPAPGRAAPTTAPGRTP</sequence>